<dbReference type="PANTHER" id="PTHR13789:SF309">
    <property type="entry name" value="PUTATIVE (AFU_ORTHOLOGUE AFUA_6G14510)-RELATED"/>
    <property type="match status" value="1"/>
</dbReference>
<dbReference type="RefSeq" id="WP_082332545.1">
    <property type="nucleotide sequence ID" value="NZ_LGRV01000003.1"/>
</dbReference>
<dbReference type="EMBL" id="LGRV01000003">
    <property type="protein sequence ID" value="KOS67702.1"/>
    <property type="molecule type" value="Genomic_DNA"/>
</dbReference>
<evidence type="ECO:0000256" key="1">
    <source>
        <dbReference type="ARBA" id="ARBA00023002"/>
    </source>
</evidence>
<accession>A0ABR5JYG1</accession>
<dbReference type="InterPro" id="IPR002938">
    <property type="entry name" value="FAD-bd"/>
</dbReference>
<evidence type="ECO:0000256" key="2">
    <source>
        <dbReference type="ARBA" id="ARBA00023033"/>
    </source>
</evidence>
<keyword evidence="2" id="KW-0503">Monooxygenase</keyword>
<dbReference type="InterPro" id="IPR036188">
    <property type="entry name" value="FAD/NAD-bd_sf"/>
</dbReference>
<dbReference type="SUPFAM" id="SSF51905">
    <property type="entry name" value="FAD/NAD(P)-binding domain"/>
    <property type="match status" value="1"/>
</dbReference>
<dbReference type="PANTHER" id="PTHR13789">
    <property type="entry name" value="MONOOXYGENASE"/>
    <property type="match status" value="1"/>
</dbReference>
<dbReference type="PRINTS" id="PR00420">
    <property type="entry name" value="RNGMNOXGNASE"/>
</dbReference>
<proteinExistence type="predicted"/>
<dbReference type="SUPFAM" id="SSF54373">
    <property type="entry name" value="FAD-linked reductases, C-terminal domain"/>
    <property type="match status" value="1"/>
</dbReference>
<feature type="domain" description="FAD-binding" evidence="3">
    <location>
        <begin position="15"/>
        <end position="58"/>
    </location>
</feature>
<gene>
    <name evidence="4" type="ORF">AEA09_03435</name>
</gene>
<feature type="domain" description="FAD-binding" evidence="3">
    <location>
        <begin position="86"/>
        <end position="152"/>
    </location>
</feature>
<organism evidence="4 5">
    <name type="scientific">Lysinibacillus contaminans</name>
    <dbReference type="NCBI Taxonomy" id="1293441"/>
    <lineage>
        <taxon>Bacteria</taxon>
        <taxon>Bacillati</taxon>
        <taxon>Bacillota</taxon>
        <taxon>Bacilli</taxon>
        <taxon>Bacillales</taxon>
        <taxon>Bacillaceae</taxon>
        <taxon>Lysinibacillus</taxon>
    </lineage>
</organism>
<dbReference type="InterPro" id="IPR050493">
    <property type="entry name" value="FAD-dep_Monooxygenase_BioMet"/>
</dbReference>
<feature type="domain" description="FAD-binding" evidence="3">
    <location>
        <begin position="286"/>
        <end position="361"/>
    </location>
</feature>
<evidence type="ECO:0000259" key="3">
    <source>
        <dbReference type="Pfam" id="PF01494"/>
    </source>
</evidence>
<name>A0ABR5JYG1_9BACI</name>
<keyword evidence="1" id="KW-0560">Oxidoreductase</keyword>
<evidence type="ECO:0000313" key="4">
    <source>
        <dbReference type="EMBL" id="KOS67702.1"/>
    </source>
</evidence>
<evidence type="ECO:0000313" key="5">
    <source>
        <dbReference type="Proteomes" id="UP000050668"/>
    </source>
</evidence>
<dbReference type="Proteomes" id="UP000050668">
    <property type="component" value="Unassembled WGS sequence"/>
</dbReference>
<keyword evidence="5" id="KW-1185">Reference proteome</keyword>
<dbReference type="Pfam" id="PF01494">
    <property type="entry name" value="FAD_binding_3"/>
    <property type="match status" value="3"/>
</dbReference>
<protein>
    <recommendedName>
        <fullName evidence="3">FAD-binding domain-containing protein</fullName>
    </recommendedName>
</protein>
<comment type="caution">
    <text evidence="4">The sequence shown here is derived from an EMBL/GenBank/DDBJ whole genome shotgun (WGS) entry which is preliminary data.</text>
</comment>
<dbReference type="Gene3D" id="3.50.50.60">
    <property type="entry name" value="FAD/NAD(P)-binding domain"/>
    <property type="match status" value="2"/>
</dbReference>
<reference evidence="5" key="1">
    <citation type="submission" date="2015-07" db="EMBL/GenBank/DDBJ databases">
        <title>Fjat-14205 dsm 2895.</title>
        <authorList>
            <person name="Liu B."/>
            <person name="Wang J."/>
            <person name="Zhu Y."/>
            <person name="Liu G."/>
            <person name="Chen Q."/>
            <person name="Chen Z."/>
            <person name="Lan J."/>
            <person name="Che J."/>
            <person name="Ge C."/>
            <person name="Shi H."/>
            <person name="Pan Z."/>
            <person name="Liu X."/>
        </authorList>
    </citation>
    <scope>NUCLEOTIDE SEQUENCE [LARGE SCALE GENOMIC DNA]</scope>
    <source>
        <strain evidence="5">DSM 25560</strain>
    </source>
</reference>
<sequence length="373" mass="40758">MVKNIFENTKDQIATAVIVGASLSGLMAGIALAQEGVHVTIVDKVGENRRGGSGLRVDGGTFGQSKTEKLLKNLVSGGKSSVQLWSSIESRLRAEAKRNVKIDLRYNTRVVALDQDDDAAWVVTDQGKTIRGDILIGADGHNSQVRGHIAPHKPHATYSGYMGWIASMSEDDLPEHLRPGFDYDGPAVEMFDSFDGFKFGSVIEREEGSSESESRRIGCTWYDNKRSDLLRRLGSVDGMVVRHSLNGSDIPEQTLNELAEQASYWPEPWQSAALYAIQTRTLIGIPIKEYVPDRLVNGRIALVGDAAHVPAPVTASGFNESLQDAVALGKCVEKGIHGQEAIQALAKYESLRLDKVREMVQSGQFYSQSFGRP</sequence>